<organism evidence="1 2">
    <name type="scientific">Entomophthora muscae</name>
    <dbReference type="NCBI Taxonomy" id="34485"/>
    <lineage>
        <taxon>Eukaryota</taxon>
        <taxon>Fungi</taxon>
        <taxon>Fungi incertae sedis</taxon>
        <taxon>Zoopagomycota</taxon>
        <taxon>Entomophthoromycotina</taxon>
        <taxon>Entomophthoromycetes</taxon>
        <taxon>Entomophthorales</taxon>
        <taxon>Entomophthoraceae</taxon>
        <taxon>Entomophthora</taxon>
    </lineage>
</organism>
<gene>
    <name evidence="1" type="ORF">DSO57_1021116</name>
</gene>
<evidence type="ECO:0000313" key="2">
    <source>
        <dbReference type="Proteomes" id="UP001165960"/>
    </source>
</evidence>
<comment type="caution">
    <text evidence="1">The sequence shown here is derived from an EMBL/GenBank/DDBJ whole genome shotgun (WGS) entry which is preliminary data.</text>
</comment>
<sequence>MNPVVFAPQAFSSAVIQRMAVPRAGTSSSLAELAHPYLYNPSISDKIHVPASIPCSLWSHQKAAAVPLPGMVRGIQAVS</sequence>
<keyword evidence="2" id="KW-1185">Reference proteome</keyword>
<dbReference type="EMBL" id="QTSX02000101">
    <property type="protein sequence ID" value="KAJ9088637.1"/>
    <property type="molecule type" value="Genomic_DNA"/>
</dbReference>
<accession>A0ACC2UQK6</accession>
<dbReference type="Proteomes" id="UP001165960">
    <property type="component" value="Unassembled WGS sequence"/>
</dbReference>
<reference evidence="1" key="1">
    <citation type="submission" date="2022-04" db="EMBL/GenBank/DDBJ databases">
        <title>Genome of the entomopathogenic fungus Entomophthora muscae.</title>
        <authorList>
            <person name="Elya C."/>
            <person name="Lovett B.R."/>
            <person name="Lee E."/>
            <person name="Macias A.M."/>
            <person name="Hajek A.E."/>
            <person name="De Bivort B.L."/>
            <person name="Kasson M.T."/>
            <person name="De Fine Licht H.H."/>
            <person name="Stajich J.E."/>
        </authorList>
    </citation>
    <scope>NUCLEOTIDE SEQUENCE</scope>
    <source>
        <strain evidence="1">Berkeley</strain>
    </source>
</reference>
<evidence type="ECO:0000313" key="1">
    <source>
        <dbReference type="EMBL" id="KAJ9088637.1"/>
    </source>
</evidence>
<name>A0ACC2UQK6_9FUNG</name>
<proteinExistence type="predicted"/>
<protein>
    <submittedName>
        <fullName evidence="1">Uncharacterized protein</fullName>
    </submittedName>
</protein>